<dbReference type="Pfam" id="PF00355">
    <property type="entry name" value="Rieske"/>
    <property type="match status" value="1"/>
</dbReference>
<proteinExistence type="inferred from homology"/>
<dbReference type="OrthoDB" id="426882at2759"/>
<keyword evidence="8" id="KW-0560">Oxidoreductase</keyword>
<comment type="pathway">
    <text evidence="12">Steroid hormone biosynthesis; dafachronic acid biosynthesis.</text>
</comment>
<evidence type="ECO:0000313" key="19">
    <source>
        <dbReference type="EMBL" id="KFB48843.1"/>
    </source>
</evidence>
<dbReference type="CDD" id="cd03469">
    <property type="entry name" value="Rieske_RO_Alpha_N"/>
    <property type="match status" value="1"/>
</dbReference>
<organism evidence="19">
    <name type="scientific">Anopheles sinensis</name>
    <name type="common">Mosquito</name>
    <dbReference type="NCBI Taxonomy" id="74873"/>
    <lineage>
        <taxon>Eukaryota</taxon>
        <taxon>Metazoa</taxon>
        <taxon>Ecdysozoa</taxon>
        <taxon>Arthropoda</taxon>
        <taxon>Hexapoda</taxon>
        <taxon>Insecta</taxon>
        <taxon>Pterygota</taxon>
        <taxon>Neoptera</taxon>
        <taxon>Endopterygota</taxon>
        <taxon>Diptera</taxon>
        <taxon>Nematocera</taxon>
        <taxon>Culicoidea</taxon>
        <taxon>Culicidae</taxon>
        <taxon>Anophelinae</taxon>
        <taxon>Anopheles</taxon>
    </lineage>
</organism>
<evidence type="ECO:0000256" key="7">
    <source>
        <dbReference type="ARBA" id="ARBA00022989"/>
    </source>
</evidence>
<evidence type="ECO:0000256" key="14">
    <source>
        <dbReference type="ARBA" id="ARBA00026095"/>
    </source>
</evidence>
<reference evidence="19 21" key="1">
    <citation type="journal article" date="2014" name="BMC Genomics">
        <title>Genome sequence of Anopheles sinensis provides insight into genetics basis of mosquito competence for malaria parasites.</title>
        <authorList>
            <person name="Zhou D."/>
            <person name="Zhang D."/>
            <person name="Ding G."/>
            <person name="Shi L."/>
            <person name="Hou Q."/>
            <person name="Ye Y."/>
            <person name="Xu Y."/>
            <person name="Zhou H."/>
            <person name="Xiong C."/>
            <person name="Li S."/>
            <person name="Yu J."/>
            <person name="Hong S."/>
            <person name="Yu X."/>
            <person name="Zou P."/>
            <person name="Chen C."/>
            <person name="Chang X."/>
            <person name="Wang W."/>
            <person name="Lv Y."/>
            <person name="Sun Y."/>
            <person name="Ma L."/>
            <person name="Shen B."/>
            <person name="Zhu C."/>
        </authorList>
    </citation>
    <scope>NUCLEOTIDE SEQUENCE [LARGE SCALE GENOMIC DNA]</scope>
</reference>
<sequence>MSYAMRLSQPLSIPPLLASLCREFLSRRRWPTVAWIGSYHYHYRQLSMGRISVDLCSVQLIQLFKYSYLNSTASELSANAISCIKSTDRPYYRASSVPRERTDVRNGNARGVGEQQGDASSFAAARYCCYHLPDIRRPARTYSKAYVWGYERFKRSVESASPNAMELNVLSSWMEQQFRVLPGMATNGTLEELLLDTLIEWPWSPAFWIGALALTVCYGLYLFYYHAMVWKRDLTEIGYNHILDAARIGKSDRKRVDIVNRARRQRKIGSRLPPPYPNGWFSVLESEELAPGEAKSVDCLGQNLVVFRTHAGEVNVLDAYCPHLGANLGVGGIVRGDCIECPFHHWTFSGQDGQCTNIPYSRSGAVPKVAKLRKWVSREVNGFIFVWHHVDADVEPWSFNVVQEIEDGRWVYYGKNDFLVNCHIQDVPENGADVAHLAAVHGPNMLSGSDIRYSRAAWADFGMHSWLASWKAPEDGEASHVATMDLVHSFRIFNKLEVGKIDVRAYQIGPGYVQLMMNTGMGPFVVLQTVTPIEPLVQRVIHRFYAPRNAWNAIFQKFAIWAESVMFERDMMVWNHKQFIDNPLLIKEDRLIKAYRKWYSQFYSENSVSFVMAKEKLDW</sequence>
<dbReference type="EMBL" id="KE525342">
    <property type="protein sequence ID" value="KFB48843.1"/>
    <property type="molecule type" value="Genomic_DNA"/>
</dbReference>
<comment type="catalytic activity">
    <reaction evidence="16">
        <text>cholesterol + NADPH + O2 + H(+) = 7-dehydrocholesterol + NADP(+) + 2 H2O</text>
        <dbReference type="Rhea" id="RHEA:45024"/>
        <dbReference type="ChEBI" id="CHEBI:15377"/>
        <dbReference type="ChEBI" id="CHEBI:15378"/>
        <dbReference type="ChEBI" id="CHEBI:15379"/>
        <dbReference type="ChEBI" id="CHEBI:16113"/>
        <dbReference type="ChEBI" id="CHEBI:17759"/>
        <dbReference type="ChEBI" id="CHEBI:57783"/>
        <dbReference type="ChEBI" id="CHEBI:58349"/>
        <dbReference type="EC" id="1.14.19.21"/>
    </reaction>
    <physiologicalReaction direction="left-to-right" evidence="16">
        <dbReference type="Rhea" id="RHEA:45025"/>
    </physiologicalReaction>
</comment>
<dbReference type="GO" id="GO:0005737">
    <property type="term" value="C:cytoplasm"/>
    <property type="evidence" value="ECO:0007669"/>
    <property type="project" value="TreeGrafter"/>
</dbReference>
<evidence type="ECO:0000256" key="6">
    <source>
        <dbReference type="ARBA" id="ARBA00022723"/>
    </source>
</evidence>
<evidence type="ECO:0000256" key="13">
    <source>
        <dbReference type="ARBA" id="ARBA00025729"/>
    </source>
</evidence>
<evidence type="ECO:0000256" key="1">
    <source>
        <dbReference type="ARBA" id="ARBA00001962"/>
    </source>
</evidence>
<evidence type="ECO:0000256" key="10">
    <source>
        <dbReference type="ARBA" id="ARBA00023014"/>
    </source>
</evidence>
<protein>
    <recommendedName>
        <fullName evidence="14">cholesterol 7-desaturase</fullName>
        <ecNumber evidence="14">1.14.19.21</ecNumber>
    </recommendedName>
</protein>
<name>A0A084WF49_ANOSI</name>
<dbReference type="InterPro" id="IPR045605">
    <property type="entry name" value="KshA-like_C"/>
</dbReference>
<dbReference type="PANTHER" id="PTHR21266:SF32">
    <property type="entry name" value="CHOLESTEROL 7-DESATURASE NVD"/>
    <property type="match status" value="1"/>
</dbReference>
<keyword evidence="21" id="KW-1185">Reference proteome</keyword>
<dbReference type="SUPFAM" id="SSF55961">
    <property type="entry name" value="Bet v1-like"/>
    <property type="match status" value="1"/>
</dbReference>
<keyword evidence="5" id="KW-0001">2Fe-2S</keyword>
<dbReference type="PROSITE" id="PS51296">
    <property type="entry name" value="RIESKE"/>
    <property type="match status" value="1"/>
</dbReference>
<comment type="catalytic activity">
    <reaction evidence="15">
        <text>cholesterol + NADH + O2 + H(+) = 7-dehydrocholesterol + NAD(+) + 2 H2O</text>
        <dbReference type="Rhea" id="RHEA:51644"/>
        <dbReference type="ChEBI" id="CHEBI:15377"/>
        <dbReference type="ChEBI" id="CHEBI:15378"/>
        <dbReference type="ChEBI" id="CHEBI:15379"/>
        <dbReference type="ChEBI" id="CHEBI:16113"/>
        <dbReference type="ChEBI" id="CHEBI:17759"/>
        <dbReference type="ChEBI" id="CHEBI:57540"/>
        <dbReference type="ChEBI" id="CHEBI:57945"/>
        <dbReference type="EC" id="1.14.19.21"/>
    </reaction>
    <physiologicalReaction direction="left-to-right" evidence="15">
        <dbReference type="Rhea" id="RHEA:51645"/>
    </physiologicalReaction>
</comment>
<evidence type="ECO:0000256" key="2">
    <source>
        <dbReference type="ARBA" id="ARBA00004370"/>
    </source>
</evidence>
<comment type="similarity">
    <text evidence="13">Belongs to the cholesterol 7-desaturase family.</text>
</comment>
<dbReference type="Proteomes" id="UP000030765">
    <property type="component" value="Unassembled WGS sequence"/>
</dbReference>
<dbReference type="GO" id="GO:0016020">
    <property type="term" value="C:membrane"/>
    <property type="evidence" value="ECO:0007669"/>
    <property type="project" value="UniProtKB-SubCell"/>
</dbReference>
<keyword evidence="6" id="KW-0479">Metal-binding</keyword>
<evidence type="ECO:0000256" key="11">
    <source>
        <dbReference type="ARBA" id="ARBA00023136"/>
    </source>
</evidence>
<keyword evidence="4 17" id="KW-0812">Transmembrane</keyword>
<evidence type="ECO:0000256" key="4">
    <source>
        <dbReference type="ARBA" id="ARBA00022692"/>
    </source>
</evidence>
<dbReference type="VEuPathDB" id="VectorBase:ASIS008161"/>
<dbReference type="EC" id="1.14.19.21" evidence="14"/>
<dbReference type="Pfam" id="PF19298">
    <property type="entry name" value="KshA_C"/>
    <property type="match status" value="1"/>
</dbReference>
<comment type="pathway">
    <text evidence="3">Hormone biosynthesis.</text>
</comment>
<evidence type="ECO:0000256" key="15">
    <source>
        <dbReference type="ARBA" id="ARBA00047853"/>
    </source>
</evidence>
<evidence type="ECO:0000259" key="18">
    <source>
        <dbReference type="PROSITE" id="PS51296"/>
    </source>
</evidence>
<evidence type="ECO:0000256" key="17">
    <source>
        <dbReference type="SAM" id="Phobius"/>
    </source>
</evidence>
<dbReference type="InterPro" id="IPR050584">
    <property type="entry name" value="Cholesterol_7-desaturase"/>
</dbReference>
<keyword evidence="10" id="KW-0411">Iron-sulfur</keyword>
<feature type="transmembrane region" description="Helical" evidence="17">
    <location>
        <begin position="206"/>
        <end position="224"/>
    </location>
</feature>
<comment type="cofactor">
    <cofactor evidence="1">
        <name>Fe cation</name>
        <dbReference type="ChEBI" id="CHEBI:24875"/>
    </cofactor>
</comment>
<dbReference type="GO" id="GO:0051537">
    <property type="term" value="F:2 iron, 2 sulfur cluster binding"/>
    <property type="evidence" value="ECO:0007669"/>
    <property type="project" value="UniProtKB-KW"/>
</dbReference>
<dbReference type="EMBL" id="ATLV01023300">
    <property type="status" value="NOT_ANNOTATED_CDS"/>
    <property type="molecule type" value="Genomic_DNA"/>
</dbReference>
<evidence type="ECO:0000256" key="3">
    <source>
        <dbReference type="ARBA" id="ARBA00004972"/>
    </source>
</evidence>
<evidence type="ECO:0000256" key="8">
    <source>
        <dbReference type="ARBA" id="ARBA00023002"/>
    </source>
</evidence>
<comment type="subcellular location">
    <subcellularLocation>
        <location evidence="2">Membrane</location>
    </subcellularLocation>
</comment>
<dbReference type="STRING" id="74873.A0A084WF49"/>
<dbReference type="GO" id="GO:0008203">
    <property type="term" value="P:cholesterol metabolic process"/>
    <property type="evidence" value="ECO:0007669"/>
    <property type="project" value="InterPro"/>
</dbReference>
<evidence type="ECO:0000256" key="9">
    <source>
        <dbReference type="ARBA" id="ARBA00023004"/>
    </source>
</evidence>
<reference evidence="20" key="2">
    <citation type="submission" date="2020-05" db="UniProtKB">
        <authorList>
            <consortium name="EnsemblMetazoa"/>
        </authorList>
    </citation>
    <scope>IDENTIFICATION</scope>
</reference>
<dbReference type="GO" id="GO:0046872">
    <property type="term" value="F:metal ion binding"/>
    <property type="evidence" value="ECO:0007669"/>
    <property type="project" value="UniProtKB-KW"/>
</dbReference>
<dbReference type="GO" id="GO:0170056">
    <property type="term" value="F:cholesterol 7-desaturase [NAD(P)H] activity"/>
    <property type="evidence" value="ECO:0007669"/>
    <property type="project" value="UniProtKB-EC"/>
</dbReference>
<dbReference type="Gene3D" id="2.102.10.10">
    <property type="entry name" value="Rieske [2Fe-2S] iron-sulphur domain"/>
    <property type="match status" value="1"/>
</dbReference>
<evidence type="ECO:0000313" key="21">
    <source>
        <dbReference type="Proteomes" id="UP000030765"/>
    </source>
</evidence>
<evidence type="ECO:0000256" key="16">
    <source>
        <dbReference type="ARBA" id="ARBA00049548"/>
    </source>
</evidence>
<keyword evidence="11 17" id="KW-0472">Membrane</keyword>
<gene>
    <name evidence="19" type="ORF">ZHAS_00017099</name>
</gene>
<dbReference type="Gene3D" id="3.90.380.10">
    <property type="entry name" value="Naphthalene 1,2-dioxygenase Alpha Subunit, Chain A, domain 1"/>
    <property type="match status" value="1"/>
</dbReference>
<dbReference type="EnsemblMetazoa" id="ASIC017099-RA">
    <property type="protein sequence ID" value="ASIC017099-PA"/>
    <property type="gene ID" value="ASIC017099"/>
</dbReference>
<dbReference type="InterPro" id="IPR036922">
    <property type="entry name" value="Rieske_2Fe-2S_sf"/>
</dbReference>
<dbReference type="InterPro" id="IPR017941">
    <property type="entry name" value="Rieske_2Fe-2S"/>
</dbReference>
<feature type="domain" description="Rieske" evidence="18">
    <location>
        <begin position="280"/>
        <end position="386"/>
    </location>
</feature>
<keyword evidence="7 17" id="KW-1133">Transmembrane helix</keyword>
<evidence type="ECO:0000256" key="5">
    <source>
        <dbReference type="ARBA" id="ARBA00022714"/>
    </source>
</evidence>
<accession>A0A084WF49</accession>
<dbReference type="VEuPathDB" id="VectorBase:ASIC017099"/>
<dbReference type="PANTHER" id="PTHR21266">
    <property type="entry name" value="IRON-SULFUR DOMAIN CONTAINING PROTEIN"/>
    <property type="match status" value="1"/>
</dbReference>
<dbReference type="UniPathway" id="UPA01020"/>
<dbReference type="AlphaFoldDB" id="A0A084WF49"/>
<evidence type="ECO:0000256" key="12">
    <source>
        <dbReference type="ARBA" id="ARBA00025712"/>
    </source>
</evidence>
<dbReference type="SUPFAM" id="SSF50022">
    <property type="entry name" value="ISP domain"/>
    <property type="match status" value="1"/>
</dbReference>
<keyword evidence="9" id="KW-0408">Iron</keyword>
<evidence type="ECO:0000313" key="20">
    <source>
        <dbReference type="EnsemblMetazoa" id="ASIC017099-PA"/>
    </source>
</evidence>